<gene>
    <name evidence="2" type="ORF">CTRI78_v005847</name>
</gene>
<accession>A0A4R8RDN0</accession>
<reference evidence="2 3" key="1">
    <citation type="submission" date="2018-12" db="EMBL/GenBank/DDBJ databases">
        <title>Genome sequence and assembly of Colletotrichum trifolii.</title>
        <authorList>
            <person name="Gan P."/>
            <person name="Shirasu K."/>
        </authorList>
    </citation>
    <scope>NUCLEOTIDE SEQUENCE [LARGE SCALE GENOMIC DNA]</scope>
    <source>
        <strain evidence="2 3">543-2</strain>
    </source>
</reference>
<protein>
    <recommendedName>
        <fullName evidence="4">Secreted in xylem 6</fullName>
    </recommendedName>
</protein>
<name>A0A4R8RDN0_COLTR</name>
<organism evidence="2 3">
    <name type="scientific">Colletotrichum trifolii</name>
    <dbReference type="NCBI Taxonomy" id="5466"/>
    <lineage>
        <taxon>Eukaryota</taxon>
        <taxon>Fungi</taxon>
        <taxon>Dikarya</taxon>
        <taxon>Ascomycota</taxon>
        <taxon>Pezizomycotina</taxon>
        <taxon>Sordariomycetes</taxon>
        <taxon>Hypocreomycetidae</taxon>
        <taxon>Glomerellales</taxon>
        <taxon>Glomerellaceae</taxon>
        <taxon>Colletotrichum</taxon>
        <taxon>Colletotrichum orbiculare species complex</taxon>
    </lineage>
</organism>
<evidence type="ECO:0008006" key="4">
    <source>
        <dbReference type="Google" id="ProtNLM"/>
    </source>
</evidence>
<evidence type="ECO:0000256" key="1">
    <source>
        <dbReference type="SAM" id="SignalP"/>
    </source>
</evidence>
<evidence type="ECO:0000313" key="3">
    <source>
        <dbReference type="Proteomes" id="UP000295703"/>
    </source>
</evidence>
<evidence type="ECO:0000313" key="2">
    <source>
        <dbReference type="EMBL" id="TDZ54906.1"/>
    </source>
</evidence>
<feature type="chain" id="PRO_5020849076" description="Secreted in xylem 6" evidence="1">
    <location>
        <begin position="17"/>
        <end position="223"/>
    </location>
</feature>
<proteinExistence type="predicted"/>
<dbReference type="AlphaFoldDB" id="A0A4R8RDN0"/>
<feature type="signal peptide" evidence="1">
    <location>
        <begin position="1"/>
        <end position="16"/>
    </location>
</feature>
<keyword evidence="3" id="KW-1185">Reference proteome</keyword>
<keyword evidence="1" id="KW-0732">Signal</keyword>
<sequence length="223" mass="23883">MKFLTVVAILVASCAAAPLSEVDGSGISTPTVELSPVDGPPAELEPLNANLTSLVARDTGPDRTCPAGQTYDRSVCYKYNTIRRFCVTNPRSNREDIKDTPCRSDEICVQRNLSNGKSFAQCIELVKLIRWKTGAGNAEGCTSVSVKSGGYHSLGTILYDTNSNPIQVDKIRYLGEPGDVNEGIGGGSSFFNSDFYNFGGGHSMKACVFTGGYGNLNAFTWVI</sequence>
<dbReference type="Proteomes" id="UP000295703">
    <property type="component" value="Unassembled WGS sequence"/>
</dbReference>
<dbReference type="EMBL" id="RYZW01000051">
    <property type="protein sequence ID" value="TDZ54906.1"/>
    <property type="molecule type" value="Genomic_DNA"/>
</dbReference>
<comment type="caution">
    <text evidence="2">The sequence shown here is derived from an EMBL/GenBank/DDBJ whole genome shotgun (WGS) entry which is preliminary data.</text>
</comment>